<dbReference type="Gene3D" id="1.10.287.1080">
    <property type="entry name" value="MazG-like"/>
    <property type="match status" value="2"/>
</dbReference>
<dbReference type="Pfam" id="PF00590">
    <property type="entry name" value="TP_methylase"/>
    <property type="match status" value="1"/>
</dbReference>
<dbReference type="Gene3D" id="3.40.1010.10">
    <property type="entry name" value="Cobalt-precorrin-4 Transmethylase, Domain 1"/>
    <property type="match status" value="1"/>
</dbReference>
<evidence type="ECO:0000313" key="5">
    <source>
        <dbReference type="Proteomes" id="UP001333102"/>
    </source>
</evidence>
<dbReference type="InterPro" id="IPR000878">
    <property type="entry name" value="4pyrrol_Mease"/>
</dbReference>
<evidence type="ECO:0000256" key="1">
    <source>
        <dbReference type="SAM" id="MobiDB-lite"/>
    </source>
</evidence>
<dbReference type="Proteomes" id="UP001333102">
    <property type="component" value="Chromosome"/>
</dbReference>
<feature type="region of interest" description="Disordered" evidence="1">
    <location>
        <begin position="368"/>
        <end position="387"/>
    </location>
</feature>
<reference evidence="5" key="1">
    <citation type="submission" date="2023-12" db="EMBL/GenBank/DDBJ databases">
        <title>Novel isolates from deep terrestrial aquifers shed light on the physiology and ecology of the class Limnochordia.</title>
        <authorList>
            <person name="Karnachuk O.V."/>
            <person name="Lukina A.P."/>
            <person name="Avakyan M.R."/>
            <person name="Kadnikov V."/>
            <person name="Begmatov S."/>
            <person name="Beletsky A.V."/>
            <person name="Mardanov A.V."/>
            <person name="Ravin N.V."/>
        </authorList>
    </citation>
    <scope>NUCLEOTIDE SEQUENCE [LARGE SCALE GENOMIC DNA]</scope>
    <source>
        <strain evidence="5">LN</strain>
    </source>
</reference>
<dbReference type="EMBL" id="CP141614">
    <property type="protein sequence ID" value="WRP14766.1"/>
    <property type="molecule type" value="Genomic_DNA"/>
</dbReference>
<dbReference type="PANTHER" id="PTHR30522:SF0">
    <property type="entry name" value="NUCLEOSIDE TRIPHOSPHATE PYROPHOSPHOHYDROLASE"/>
    <property type="match status" value="1"/>
</dbReference>
<dbReference type="InterPro" id="IPR003043">
    <property type="entry name" value="Uropor_MeTrfase_CS"/>
</dbReference>
<dbReference type="CDD" id="cd11528">
    <property type="entry name" value="NTP-PPase_MazG_Nterm"/>
    <property type="match status" value="1"/>
</dbReference>
<dbReference type="SUPFAM" id="SSF53790">
    <property type="entry name" value="Tetrapyrrole methylase"/>
    <property type="match status" value="1"/>
</dbReference>
<dbReference type="SUPFAM" id="SSF101386">
    <property type="entry name" value="all-alpha NTP pyrophosphatases"/>
    <property type="match status" value="2"/>
</dbReference>
<dbReference type="InterPro" id="IPR011551">
    <property type="entry name" value="NTP_PyrPHydrolase_MazG"/>
</dbReference>
<dbReference type="NCBIfam" id="NF007113">
    <property type="entry name" value="PRK09562.1"/>
    <property type="match status" value="1"/>
</dbReference>
<sequence length="532" mass="59048">MRIVVVGLGPGPADLLTVRAERILREARRLFLRTRHHPMAETLRAWGVSFDTFDAYYESYPTFEEVYRAMATRLLEEARQVAADPVVYAVPGHPTVAERSVTCLVEMARRQGEEIDLELVPSPSGVEAVWSVLGMDPMTAGVALLDAHQLAASAGVDAELPPPSGAAWERRRGYLVLQLDSKLVAAQVKAVLGRSRGDEQPVVLVRAAGTERAEVRWLPLHAIDRLPSYDHETSLYVPPAEAPEAAGAGEGIEVLARIMARLRAPDGCPWDRRQTPESLRRYIVEEAYEVCEAIESGDAEALREELGDLLLQVLFQAQIADEEGRFDLAGVERALHDKLVRRHPHVFGEARVKDAAEVLQRWEAIKQEERRQDQQAGGTAKGEDRSSLMAGVTTGLPSLAFAETVQRRAATVGFEWPDIAGAGRKAVEEARELREAWSEQDREAVHREMGDLLFAIVNVARYMRVDPELALRDATRRFMARFRRIESLARQEGRALSQMSLEEMDALWEKAKAQDQGGSTRAVSNDGGIRSS</sequence>
<dbReference type="InterPro" id="IPR035013">
    <property type="entry name" value="YabN_N"/>
</dbReference>
<accession>A0ABZ1BQC7</accession>
<dbReference type="RefSeq" id="WP_324669141.1">
    <property type="nucleotide sequence ID" value="NZ_CP141614.1"/>
</dbReference>
<dbReference type="GO" id="GO:0047429">
    <property type="term" value="F:nucleoside triphosphate diphosphatase activity"/>
    <property type="evidence" value="ECO:0007669"/>
    <property type="project" value="UniProtKB-EC"/>
</dbReference>
<protein>
    <submittedName>
        <fullName evidence="4">Nucleoside triphosphate pyrophosphohydrolase</fullName>
        <ecNumber evidence="4">3.6.1.9</ecNumber>
    </submittedName>
</protein>
<feature type="domain" description="Tetrapyrrole methylase" evidence="2">
    <location>
        <begin position="2"/>
        <end position="216"/>
    </location>
</feature>
<dbReference type="PANTHER" id="PTHR30522">
    <property type="entry name" value="NUCLEOSIDE TRIPHOSPHATE PYROPHOSPHOHYDROLASE"/>
    <property type="match status" value="1"/>
</dbReference>
<dbReference type="Pfam" id="PF03819">
    <property type="entry name" value="MazG"/>
    <property type="match status" value="2"/>
</dbReference>
<dbReference type="InterPro" id="IPR014777">
    <property type="entry name" value="4pyrrole_Mease_sub1"/>
</dbReference>
<feature type="region of interest" description="Disordered" evidence="1">
    <location>
        <begin position="510"/>
        <end position="532"/>
    </location>
</feature>
<dbReference type="InterPro" id="IPR004518">
    <property type="entry name" value="MazG-like_dom"/>
</dbReference>
<evidence type="ECO:0000313" key="4">
    <source>
        <dbReference type="EMBL" id="WRP14766.1"/>
    </source>
</evidence>
<keyword evidence="5" id="KW-1185">Reference proteome</keyword>
<feature type="domain" description="NTP pyrophosphohydrolase MazG-like" evidence="3">
    <location>
        <begin position="274"/>
        <end position="347"/>
    </location>
</feature>
<proteinExistence type="predicted"/>
<organism evidence="4 5">
    <name type="scientific">Geochorda subterranea</name>
    <dbReference type="NCBI Taxonomy" id="3109564"/>
    <lineage>
        <taxon>Bacteria</taxon>
        <taxon>Bacillati</taxon>
        <taxon>Bacillota</taxon>
        <taxon>Limnochordia</taxon>
        <taxon>Limnochordales</taxon>
        <taxon>Geochordaceae</taxon>
        <taxon>Geochorda</taxon>
    </lineage>
</organism>
<dbReference type="PROSITE" id="PS00839">
    <property type="entry name" value="SUMT_1"/>
    <property type="match status" value="1"/>
</dbReference>
<evidence type="ECO:0000259" key="3">
    <source>
        <dbReference type="Pfam" id="PF03819"/>
    </source>
</evidence>
<dbReference type="NCBIfam" id="TIGR00444">
    <property type="entry name" value="mazG"/>
    <property type="match status" value="1"/>
</dbReference>
<dbReference type="InterPro" id="IPR048011">
    <property type="entry name" value="NTP-PPase_MazG-like_C"/>
</dbReference>
<dbReference type="InterPro" id="IPR048015">
    <property type="entry name" value="NTP-PPase_MazG-like_N"/>
</dbReference>
<dbReference type="EC" id="3.6.1.9" evidence="4"/>
<keyword evidence="4" id="KW-0378">Hydrolase</keyword>
<dbReference type="CDD" id="cd11529">
    <property type="entry name" value="NTP-PPase_MazG_Cterm"/>
    <property type="match status" value="1"/>
</dbReference>
<gene>
    <name evidence="4" type="primary">mazG</name>
    <name evidence="4" type="ORF">VLY81_00920</name>
</gene>
<dbReference type="InterPro" id="IPR035996">
    <property type="entry name" value="4pyrrol_Methylase_sf"/>
</dbReference>
<feature type="domain" description="NTP pyrophosphohydrolase MazG-like" evidence="3">
    <location>
        <begin position="426"/>
        <end position="483"/>
    </location>
</feature>
<name>A0ABZ1BQC7_9FIRM</name>
<evidence type="ECO:0000259" key="2">
    <source>
        <dbReference type="Pfam" id="PF00590"/>
    </source>
</evidence>
<dbReference type="CDD" id="cd11723">
    <property type="entry name" value="YabN_N_like"/>
    <property type="match status" value="1"/>
</dbReference>